<name>A0AAD3DNI9_9CHLO</name>
<evidence type="ECO:0000256" key="5">
    <source>
        <dbReference type="SAM" id="MobiDB-lite"/>
    </source>
</evidence>
<dbReference type="InterPro" id="IPR032675">
    <property type="entry name" value="LRR_dom_sf"/>
</dbReference>
<evidence type="ECO:0000256" key="4">
    <source>
        <dbReference type="ARBA" id="ARBA00022737"/>
    </source>
</evidence>
<dbReference type="GO" id="GO:0005930">
    <property type="term" value="C:axoneme"/>
    <property type="evidence" value="ECO:0007669"/>
    <property type="project" value="UniProtKB-SubCell"/>
</dbReference>
<feature type="compositionally biased region" description="Low complexity" evidence="5">
    <location>
        <begin position="930"/>
        <end position="942"/>
    </location>
</feature>
<keyword evidence="4" id="KW-0677">Repeat</keyword>
<feature type="compositionally biased region" description="Acidic residues" evidence="5">
    <location>
        <begin position="1141"/>
        <end position="1151"/>
    </location>
</feature>
<feature type="compositionally biased region" description="Low complexity" evidence="5">
    <location>
        <begin position="420"/>
        <end position="435"/>
    </location>
</feature>
<dbReference type="GO" id="GO:0006913">
    <property type="term" value="P:nucleocytoplasmic transport"/>
    <property type="evidence" value="ECO:0007669"/>
    <property type="project" value="TreeGrafter"/>
</dbReference>
<proteinExistence type="predicted"/>
<feature type="compositionally biased region" description="Basic and acidic residues" evidence="5">
    <location>
        <begin position="15"/>
        <end position="28"/>
    </location>
</feature>
<evidence type="ECO:0000256" key="3">
    <source>
        <dbReference type="ARBA" id="ARBA00022614"/>
    </source>
</evidence>
<feature type="region of interest" description="Disordered" evidence="5">
    <location>
        <begin position="1141"/>
        <end position="1244"/>
    </location>
</feature>
<feature type="region of interest" description="Disordered" evidence="5">
    <location>
        <begin position="1360"/>
        <end position="1389"/>
    </location>
</feature>
<dbReference type="GO" id="GO:0031267">
    <property type="term" value="F:small GTPase binding"/>
    <property type="evidence" value="ECO:0007669"/>
    <property type="project" value="TreeGrafter"/>
</dbReference>
<feature type="region of interest" description="Disordered" evidence="5">
    <location>
        <begin position="1"/>
        <end position="43"/>
    </location>
</feature>
<protein>
    <submittedName>
        <fullName evidence="6">Uncharacterized protein</fullName>
    </submittedName>
</protein>
<feature type="compositionally biased region" description="Polar residues" evidence="5">
    <location>
        <begin position="1378"/>
        <end position="1388"/>
    </location>
</feature>
<comment type="subcellular location">
    <subcellularLocation>
        <location evidence="1">Cytoplasm</location>
        <location evidence="1">Cytoskeleton</location>
        <location evidence="1">Cilium axoneme</location>
    </subcellularLocation>
</comment>
<evidence type="ECO:0000256" key="2">
    <source>
        <dbReference type="ARBA" id="ARBA00022468"/>
    </source>
</evidence>
<dbReference type="GO" id="GO:0005634">
    <property type="term" value="C:nucleus"/>
    <property type="evidence" value="ECO:0007669"/>
    <property type="project" value="TreeGrafter"/>
</dbReference>
<dbReference type="PANTHER" id="PTHR24113">
    <property type="entry name" value="RAN GTPASE-ACTIVATING PROTEIN 1"/>
    <property type="match status" value="1"/>
</dbReference>
<feature type="compositionally biased region" description="Low complexity" evidence="5">
    <location>
        <begin position="281"/>
        <end position="300"/>
    </location>
</feature>
<organism evidence="6 7">
    <name type="scientific">Astrephomene gubernaculifera</name>
    <dbReference type="NCBI Taxonomy" id="47775"/>
    <lineage>
        <taxon>Eukaryota</taxon>
        <taxon>Viridiplantae</taxon>
        <taxon>Chlorophyta</taxon>
        <taxon>core chlorophytes</taxon>
        <taxon>Chlorophyceae</taxon>
        <taxon>CS clade</taxon>
        <taxon>Chlamydomonadales</taxon>
        <taxon>Astrephomenaceae</taxon>
        <taxon>Astrephomene</taxon>
    </lineage>
</organism>
<evidence type="ECO:0000313" key="7">
    <source>
        <dbReference type="Proteomes" id="UP001054857"/>
    </source>
</evidence>
<feature type="region of interest" description="Disordered" evidence="5">
    <location>
        <begin position="97"/>
        <end position="118"/>
    </location>
</feature>
<feature type="compositionally biased region" description="Low complexity" evidence="5">
    <location>
        <begin position="352"/>
        <end position="364"/>
    </location>
</feature>
<sequence length="1535" mass="158186">MPSALEDGLPPHLRRNIEDSLSGKRDVLKPPPRKRPPNVPIPVTLAHLEDNASCYASSYRSLSPTLRPHPQSHPHQPQYAGSDASFGTPLSYSTWRPASAHEGCSGGGGSGSRTGSPSRLEELLAAPPSGPAVLSVARVVGNAWSRQQEREWYRGQLALRPERVVAESERLLLAAMGPIGLDPSVWRKLPDKVEALAERNVMRQEAAELQRLRLEEWHPSLIATSATAAVQAAVQAVRNGSSGGGGGSGAASSSACGSERPRSSRGCSGGGAPSVTSSTTAGFGSHSASSYSRGSKSSAGPHYAETDLERHRLQNALLKLIEKQEAEAAEEEAAAEAASVGSSAPPTPGPFSPGSAAAAAFGLWPPSPPPPSAQSFKRADTLASSASPTAASAAARRSYGSTGAHSRSAGGSKPFKPLYGNSTSTSAGAAAAADGNGDGDTESNSSTAAPLSPGARALLSRQSFRNSRAAWHQREADREARWKQQSRQLAERVVEYLEMESPAAAARSARASAAGFNTPYRGTRGSAASATSAVTTTTTASSAATTTLATTGNITRFALNLGGSGGSGNSAAAAGGIGGGGSGNSSPPGALTSRMQHQQPVAAGGCGGGGTAGVRIAERSLSTASALSGVSGSSAGSAAAREEEMELDLPPELAAQAALLVERYEAACDRHGLHREAELSAALRRSFIQQPPPFVPATAAGAAARAAAAAAGDEDVDSAAGGEMVVYPPGPHLHLVALALTSRESAAALGEVLPACTHVQALTLERCVLSPDALSVVLPALWGLPLRALHTPNTDFPPPAWIWLRRALGRPTVSGVEAAWWGTLRQLGLTGNALADQGLCAVVEVLVDMPRLEYLGLRQCGLTDLSAPLLGRITAHCGKYCFPGANNGNQHSGGSSKDKDKEAAGRRSRAGSHRFRSLGRAVHAATAFATAAGGGSPSSSSSRHPRVSHHLSNRSSYARSQGGTSAAGGNHTGGSSDDDSSSGNGGGEGSRSARRARRERGRALLASLVKGAEGPLGGLRELDLGFNNLGQRAMGALAQALPLAPRLTRLSLAWNSVGGGGVAQLCWTLVRLRGHCRLQELDLAGTDLVAQDMFALAAVLRSWPHTSVRHLNLSCNNLVGVAAQCLLRHMNRLMMPSPEEIEQEELDDEEGGGWPQPPPPARMPSIGGGVLGTRASMYDDGGADGGANGPRPLVPILKGGAGGGRNDGPVKRLTINPNPQPPSAPAAALSLTSSTPPSSPPSYRASGVGPFLSYGSLSGAAGEALTVPLEPPPGLANARPSSVAAATVAVAHVRAAAVAAAADPEPMLVNTTDCLVVPHMPPGLRPRVRSDGQLRQSTVEAAAAAAANAAERLRARERRISSSGNTGSSVAMVRQGGSPRSRSPTRALTAQEVAAAAAATRAAAEAAAAAEARAAAEAKAEKEAEAAAFSGPHGVYSAALDLRMDLPDRAIAALLIEHEMDMRRHGYRSTFLTVKWRGKVYKRDGEEIEPLDVMFSGWTHHLPYEGVLELRVRVLPPHLCPWLANRRLHFNTRSC</sequence>
<dbReference type="GO" id="GO:0005829">
    <property type="term" value="C:cytosol"/>
    <property type="evidence" value="ECO:0007669"/>
    <property type="project" value="TreeGrafter"/>
</dbReference>
<dbReference type="GO" id="GO:0048471">
    <property type="term" value="C:perinuclear region of cytoplasm"/>
    <property type="evidence" value="ECO:0007669"/>
    <property type="project" value="TreeGrafter"/>
</dbReference>
<evidence type="ECO:0000256" key="1">
    <source>
        <dbReference type="ARBA" id="ARBA00004430"/>
    </source>
</evidence>
<comment type="caution">
    <text evidence="6">The sequence shown here is derived from an EMBL/GenBank/DDBJ whole genome shotgun (WGS) entry which is preliminary data.</text>
</comment>
<feature type="region of interest" description="Disordered" evidence="5">
    <location>
        <begin position="239"/>
        <end position="303"/>
    </location>
</feature>
<gene>
    <name evidence="6" type="ORF">Agub_g5167</name>
</gene>
<feature type="compositionally biased region" description="Basic residues" evidence="5">
    <location>
        <begin position="906"/>
        <end position="916"/>
    </location>
</feature>
<feature type="region of interest" description="Disordered" evidence="5">
    <location>
        <begin position="61"/>
        <end position="85"/>
    </location>
</feature>
<feature type="compositionally biased region" description="Basic residues" evidence="5">
    <location>
        <begin position="943"/>
        <end position="952"/>
    </location>
</feature>
<feature type="region of interest" description="Disordered" evidence="5">
    <location>
        <begin position="930"/>
        <end position="999"/>
    </location>
</feature>
<feature type="compositionally biased region" description="Low complexity" evidence="5">
    <location>
        <begin position="335"/>
        <end position="344"/>
    </location>
</feature>
<dbReference type="EMBL" id="BMAR01000006">
    <property type="protein sequence ID" value="GFR44012.1"/>
    <property type="molecule type" value="Genomic_DNA"/>
</dbReference>
<feature type="compositionally biased region" description="Low complexity" evidence="5">
    <location>
        <begin position="383"/>
        <end position="404"/>
    </location>
</feature>
<dbReference type="InterPro" id="IPR027038">
    <property type="entry name" value="RanGap"/>
</dbReference>
<dbReference type="GO" id="GO:0005096">
    <property type="term" value="F:GTPase activator activity"/>
    <property type="evidence" value="ECO:0007669"/>
    <property type="project" value="UniProtKB-KW"/>
</dbReference>
<feature type="compositionally biased region" description="Basic and acidic residues" evidence="5">
    <location>
        <begin position="896"/>
        <end position="905"/>
    </location>
</feature>
<feature type="region of interest" description="Disordered" evidence="5">
    <location>
        <begin position="886"/>
        <end position="916"/>
    </location>
</feature>
<feature type="compositionally biased region" description="Polar residues" evidence="5">
    <location>
        <begin position="886"/>
        <end position="895"/>
    </location>
</feature>
<reference evidence="6 7" key="1">
    <citation type="journal article" date="2021" name="Sci. Rep.">
        <title>Genome sequencing of the multicellular alga Astrephomene provides insights into convergent evolution of germ-soma differentiation.</title>
        <authorList>
            <person name="Yamashita S."/>
            <person name="Yamamoto K."/>
            <person name="Matsuzaki R."/>
            <person name="Suzuki S."/>
            <person name="Yamaguchi H."/>
            <person name="Hirooka S."/>
            <person name="Minakuchi Y."/>
            <person name="Miyagishima S."/>
            <person name="Kawachi M."/>
            <person name="Toyoda A."/>
            <person name="Nozaki H."/>
        </authorList>
    </citation>
    <scope>NUCLEOTIDE SEQUENCE [LARGE SCALE GENOMIC DNA]</scope>
    <source>
        <strain evidence="6 7">NIES-4017</strain>
    </source>
</reference>
<dbReference type="Proteomes" id="UP001054857">
    <property type="component" value="Unassembled WGS sequence"/>
</dbReference>
<accession>A0AAD3DNI9</accession>
<dbReference type="SUPFAM" id="SSF52047">
    <property type="entry name" value="RNI-like"/>
    <property type="match status" value="1"/>
</dbReference>
<keyword evidence="7" id="KW-1185">Reference proteome</keyword>
<feature type="region of interest" description="Disordered" evidence="5">
    <location>
        <begin position="328"/>
        <end position="452"/>
    </location>
</feature>
<dbReference type="Gene3D" id="3.80.10.10">
    <property type="entry name" value="Ribonuclease Inhibitor"/>
    <property type="match status" value="2"/>
</dbReference>
<evidence type="ECO:0000313" key="6">
    <source>
        <dbReference type="EMBL" id="GFR44012.1"/>
    </source>
</evidence>
<feature type="compositionally biased region" description="Low complexity" evidence="5">
    <location>
        <begin position="1225"/>
        <end position="1236"/>
    </location>
</feature>
<keyword evidence="3" id="KW-0433">Leucine-rich repeat</keyword>
<dbReference type="SMART" id="SM00368">
    <property type="entry name" value="LRR_RI"/>
    <property type="match status" value="5"/>
</dbReference>
<feature type="compositionally biased region" description="Polar residues" evidence="5">
    <location>
        <begin position="953"/>
        <end position="964"/>
    </location>
</feature>
<dbReference type="PANTHER" id="PTHR24113:SF12">
    <property type="entry name" value="RAN GTPASE-ACTIVATING PROTEIN 1"/>
    <property type="match status" value="1"/>
</dbReference>
<keyword evidence="2" id="KW-0343">GTPase activation</keyword>